<evidence type="ECO:0000259" key="1">
    <source>
        <dbReference type="Pfam" id="PF25262"/>
    </source>
</evidence>
<dbReference type="InterPro" id="IPR057185">
    <property type="entry name" value="DUF7863"/>
</dbReference>
<dbReference type="Proteomes" id="UP000002012">
    <property type="component" value="Chromosome"/>
</dbReference>
<dbReference type="AlphaFoldDB" id="D4H460"/>
<protein>
    <recommendedName>
        <fullName evidence="6">BREX-4 system phosphatase PglZ</fullName>
    </recommendedName>
</protein>
<evidence type="ECO:0000313" key="5">
    <source>
        <dbReference type="Proteomes" id="UP000002012"/>
    </source>
</evidence>
<keyword evidence="5" id="KW-1185">Reference proteome</keyword>
<dbReference type="RefSeq" id="WP_013009915.1">
    <property type="nucleotide sequence ID" value="NC_013943.1"/>
</dbReference>
<dbReference type="eggNOG" id="ENOG502ZBA0">
    <property type="taxonomic scope" value="Bacteria"/>
</dbReference>
<sequence>MLSRAVGRFLKSTTYYPFFITVGDENYCDIKNKLSNLGLHFIKLSDYCKEDDKLPDLDALYEQLKTTNKMLGVNTIAILGLGEYLALCGKSEVNRVLTHLQAMNTSKTKVVLLLRGVSSYVNNLCSDIRFDSSRFFCAGSTDCNLSITVSKLSTSYGVLKGFKALLNELENGKRENIIVNTNIDLSQSLFTKRERSNAYDEILFILENFSLAETCGTNEYWSELLKVLTANDNSLEAVLEKYGLTVDLELNIHDKIFGREYRNWLFFIALKINIDRLSNSYLRLVLENTHDYKNLKLNLLNYIINISHTDKKHNTLYLERKDLIRDFPEPDIAEFIIRNRKNLSESIYKLTDNTIVEREEIIAWVSQNGIIEEIAEIYPVLNTYLKKFVFNCGDLSDLLTNYFSNYKEQKVSNKLNKEFIDQIEVLAENRIYNRLPTRNEIIDKLEKSDSHLYWLDALGVEYLSFFSEMAREYGLYISIKIARAELPTITSINRNFFDDWQGNSKEKDNKLDDIKHSDEGGYNYDNNVLPIHLAKELEIIETVIKKAATALKLRKFKRFLVVSDHGASRLAVLMKKEEKYETNTKGEHSGRCCKLFEPYDLPFAAEENGYLVLADYGRFKGSRAANVEVHGGAALEEVIVPIIELTLKDDSGVVVELDDSKLITVDYRTGTEIILFINYSQDEVSVIFNNKRYFAEQIDNNHYKVELTDMKRAGEYLVDVYSKDNLIATISFKAHGKSGKIIDEFNDLF</sequence>
<accession>D4H460</accession>
<dbReference type="InterPro" id="IPR057184">
    <property type="entry name" value="DUF7862"/>
</dbReference>
<organism evidence="4 5">
    <name type="scientific">Denitrovibrio acetiphilus (strain DSM 12809 / NBRC 114555 / N2460)</name>
    <dbReference type="NCBI Taxonomy" id="522772"/>
    <lineage>
        <taxon>Bacteria</taxon>
        <taxon>Pseudomonadati</taxon>
        <taxon>Deferribacterota</taxon>
        <taxon>Deferribacteres</taxon>
        <taxon>Deferribacterales</taxon>
        <taxon>Geovibrionaceae</taxon>
        <taxon>Denitrovibrio</taxon>
    </lineage>
</organism>
<feature type="domain" description="DUF7864" evidence="3">
    <location>
        <begin position="12"/>
        <end position="181"/>
    </location>
</feature>
<dbReference type="Pfam" id="PF25264">
    <property type="entry name" value="DUF7864"/>
    <property type="match status" value="1"/>
</dbReference>
<dbReference type="InParanoid" id="D4H460"/>
<dbReference type="HOGENOM" id="CLU_361183_0_0_0"/>
<name>D4H460_DENA2</name>
<dbReference type="Pfam" id="PF25263">
    <property type="entry name" value="DUF7863"/>
    <property type="match status" value="1"/>
</dbReference>
<feature type="domain" description="DUF7862" evidence="1">
    <location>
        <begin position="659"/>
        <end position="736"/>
    </location>
</feature>
<evidence type="ECO:0000259" key="3">
    <source>
        <dbReference type="Pfam" id="PF25264"/>
    </source>
</evidence>
<reference evidence="4 5" key="1">
    <citation type="journal article" date="2010" name="Stand. Genomic Sci.">
        <title>Complete genome sequence of Denitrovibrio acetiphilus type strain (N2460).</title>
        <authorList>
            <person name="Kiss H."/>
            <person name="Lang E."/>
            <person name="Lapidus A."/>
            <person name="Copeland A."/>
            <person name="Nolan M."/>
            <person name="Glavina Del Rio T."/>
            <person name="Chen F."/>
            <person name="Lucas S."/>
            <person name="Tice H."/>
            <person name="Cheng J.F."/>
            <person name="Han C."/>
            <person name="Goodwin L."/>
            <person name="Pitluck S."/>
            <person name="Liolios K."/>
            <person name="Pati A."/>
            <person name="Ivanova N."/>
            <person name="Mavromatis K."/>
            <person name="Chen A."/>
            <person name="Palaniappan K."/>
            <person name="Land M."/>
            <person name="Hauser L."/>
            <person name="Chang Y.J."/>
            <person name="Jeffries C.D."/>
            <person name="Detter J.C."/>
            <person name="Brettin T."/>
            <person name="Spring S."/>
            <person name="Rohde M."/>
            <person name="Goker M."/>
            <person name="Woyke T."/>
            <person name="Bristow J."/>
            <person name="Eisen J.A."/>
            <person name="Markowitz V."/>
            <person name="Hugenholtz P."/>
            <person name="Kyrpides N.C."/>
            <person name="Klenk H.P."/>
        </authorList>
    </citation>
    <scope>NUCLEOTIDE SEQUENCE [LARGE SCALE GENOMIC DNA]</scope>
    <source>
        <strain evidence="5">DSM 12809 / NBRC 114555 / N2460</strain>
    </source>
</reference>
<dbReference type="Pfam" id="PF25262">
    <property type="entry name" value="DUF7862"/>
    <property type="match status" value="1"/>
</dbReference>
<dbReference type="PaxDb" id="522772-Dacet_0574"/>
<proteinExistence type="predicted"/>
<feature type="domain" description="DUF7863" evidence="2">
    <location>
        <begin position="210"/>
        <end position="367"/>
    </location>
</feature>
<dbReference type="KEGG" id="dap:Dacet_0574"/>
<evidence type="ECO:0000259" key="2">
    <source>
        <dbReference type="Pfam" id="PF25263"/>
    </source>
</evidence>
<gene>
    <name evidence="4" type="ordered locus">Dacet_0574</name>
</gene>
<evidence type="ECO:0000313" key="4">
    <source>
        <dbReference type="EMBL" id="ADD67371.1"/>
    </source>
</evidence>
<evidence type="ECO:0008006" key="6">
    <source>
        <dbReference type="Google" id="ProtNLM"/>
    </source>
</evidence>
<dbReference type="InterPro" id="IPR057186">
    <property type="entry name" value="DUF7864"/>
</dbReference>
<dbReference type="OrthoDB" id="2015940at2"/>
<dbReference type="NCBIfam" id="NF033445">
    <property type="entry name" value="BREX_PglZ_4"/>
    <property type="match status" value="1"/>
</dbReference>
<dbReference type="STRING" id="522772.Dacet_0574"/>
<dbReference type="EMBL" id="CP001968">
    <property type="protein sequence ID" value="ADD67371.1"/>
    <property type="molecule type" value="Genomic_DNA"/>
</dbReference>